<dbReference type="PANTHER" id="PTHR35811:SF1">
    <property type="entry name" value="HTH OST-TYPE DOMAIN-CONTAINING PROTEIN"/>
    <property type="match status" value="1"/>
</dbReference>
<feature type="domain" description="NYN" evidence="2">
    <location>
        <begin position="12"/>
        <end position="164"/>
    </location>
</feature>
<organism evidence="3 4">
    <name type="scientific">Aeromicrobium terrae</name>
    <dbReference type="NCBI Taxonomy" id="2498846"/>
    <lineage>
        <taxon>Bacteria</taxon>
        <taxon>Bacillati</taxon>
        <taxon>Actinomycetota</taxon>
        <taxon>Actinomycetes</taxon>
        <taxon>Propionibacteriales</taxon>
        <taxon>Nocardioidaceae</taxon>
        <taxon>Aeromicrobium</taxon>
    </lineage>
</organism>
<evidence type="ECO:0000256" key="1">
    <source>
        <dbReference type="SAM" id="MobiDB-lite"/>
    </source>
</evidence>
<comment type="caution">
    <text evidence="3">The sequence shown here is derived from an EMBL/GenBank/DDBJ whole genome shotgun (WGS) entry which is preliminary data.</text>
</comment>
<evidence type="ECO:0000313" key="4">
    <source>
        <dbReference type="Proteomes" id="UP000321571"/>
    </source>
</evidence>
<dbReference type="PANTHER" id="PTHR35811">
    <property type="entry name" value="SLR1870 PROTEIN"/>
    <property type="match status" value="1"/>
</dbReference>
<feature type="compositionally biased region" description="Pro residues" evidence="1">
    <location>
        <begin position="209"/>
        <end position="219"/>
    </location>
</feature>
<feature type="compositionally biased region" description="Basic and acidic residues" evidence="1">
    <location>
        <begin position="187"/>
        <end position="202"/>
    </location>
</feature>
<dbReference type="CDD" id="cd11297">
    <property type="entry name" value="PIN_LabA-like_N_1"/>
    <property type="match status" value="1"/>
</dbReference>
<protein>
    <submittedName>
        <fullName evidence="3">NYN domain-containing protein</fullName>
    </submittedName>
</protein>
<dbReference type="EMBL" id="VDUX01000008">
    <property type="protein sequence ID" value="TXL57236.1"/>
    <property type="molecule type" value="Genomic_DNA"/>
</dbReference>
<accession>A0A5C8NGH8</accession>
<dbReference type="Pfam" id="PF01936">
    <property type="entry name" value="NYN"/>
    <property type="match status" value="1"/>
</dbReference>
<name>A0A5C8NGH8_9ACTN</name>
<gene>
    <name evidence="3" type="ORF">FHP06_14405</name>
</gene>
<sequence length="341" mass="36982">MARSSAARQRNVGVFIDAENLFKGYGKLEIPDVSMADILELVEREAGEEAGAGGIAVAHAYADWNRLGLEDFRRDVERDGVRTMQVFAAGAPTKNAADIELVVDCLRFATERESIEVFVIVSGDGDFVPLVRRLHELGKYVVGATLAEHDVNSLLREEADLYVSIPRPTVEKKAPAKKTAKKTAKKAQPEKKAEPKKQPEPKKKAKKAAPPPEEPPPSSTPNWHALAKDIGVVVKGPASSPEQYKDAIAKLLATPKFHSYCDKLVARGGTLPLLAMAIRAAAPQLSPSAVGVRNLSRALRFALAGTRYALAQGDDDAQPVLVMRRSKPADMLPDLSLKEIR</sequence>
<reference evidence="3 4" key="1">
    <citation type="submission" date="2019-06" db="EMBL/GenBank/DDBJ databases">
        <title>Aeromicrobium sp. nov., isolated from a maize field.</title>
        <authorList>
            <person name="Lin S.-Y."/>
            <person name="Tsai C.-F."/>
            <person name="Young C.-C."/>
        </authorList>
    </citation>
    <scope>NUCLEOTIDE SEQUENCE [LARGE SCALE GENOMIC DNA]</scope>
    <source>
        <strain evidence="3 4">CC-CFT486</strain>
    </source>
</reference>
<feature type="compositionally biased region" description="Basic residues" evidence="1">
    <location>
        <begin position="175"/>
        <end position="185"/>
    </location>
</feature>
<dbReference type="InterPro" id="IPR021139">
    <property type="entry name" value="NYN"/>
</dbReference>
<dbReference type="Gene3D" id="3.40.50.1010">
    <property type="entry name" value="5'-nuclease"/>
    <property type="match status" value="1"/>
</dbReference>
<dbReference type="Proteomes" id="UP000321571">
    <property type="component" value="Unassembled WGS sequence"/>
</dbReference>
<dbReference type="AlphaFoldDB" id="A0A5C8NGH8"/>
<evidence type="ECO:0000259" key="2">
    <source>
        <dbReference type="Pfam" id="PF01936"/>
    </source>
</evidence>
<dbReference type="GO" id="GO:0004540">
    <property type="term" value="F:RNA nuclease activity"/>
    <property type="evidence" value="ECO:0007669"/>
    <property type="project" value="InterPro"/>
</dbReference>
<keyword evidence="4" id="KW-1185">Reference proteome</keyword>
<dbReference type="OrthoDB" id="2379772at2"/>
<proteinExistence type="predicted"/>
<evidence type="ECO:0000313" key="3">
    <source>
        <dbReference type="EMBL" id="TXL57236.1"/>
    </source>
</evidence>
<feature type="region of interest" description="Disordered" evidence="1">
    <location>
        <begin position="172"/>
        <end position="224"/>
    </location>
</feature>
<dbReference type="RefSeq" id="WP_147687505.1">
    <property type="nucleotide sequence ID" value="NZ_VDUX01000008.1"/>
</dbReference>